<dbReference type="AlphaFoldDB" id="A0AAP0PHV6"/>
<accession>A0AAP0PHV6</accession>
<gene>
    <name evidence="1" type="ORF">Sjap_004480</name>
</gene>
<dbReference type="EMBL" id="JBBNAE010000002">
    <property type="protein sequence ID" value="KAK9144577.1"/>
    <property type="molecule type" value="Genomic_DNA"/>
</dbReference>
<evidence type="ECO:0000313" key="1">
    <source>
        <dbReference type="EMBL" id="KAK9144577.1"/>
    </source>
</evidence>
<name>A0AAP0PHV6_9MAGN</name>
<evidence type="ECO:0000313" key="2">
    <source>
        <dbReference type="Proteomes" id="UP001417504"/>
    </source>
</evidence>
<sequence>MGARGFDGDFDIWSCSGYVGHRDNHSGVVHFDAFVSRVELGKMSDFVFTTKYVGVDKLAELMPNADEDAISLIRCLCSWDDRKRPTALEALRHPFFASHYCIPKSIEIHLMGLKNHLKTTLARDLIVRRTVMSRTSKL</sequence>
<dbReference type="SUPFAM" id="SSF56112">
    <property type="entry name" value="Protein kinase-like (PK-like)"/>
    <property type="match status" value="1"/>
</dbReference>
<dbReference type="Proteomes" id="UP001417504">
    <property type="component" value="Unassembled WGS sequence"/>
</dbReference>
<dbReference type="InterPro" id="IPR011009">
    <property type="entry name" value="Kinase-like_dom_sf"/>
</dbReference>
<comment type="caution">
    <text evidence="1">The sequence shown here is derived from an EMBL/GenBank/DDBJ whole genome shotgun (WGS) entry which is preliminary data.</text>
</comment>
<organism evidence="1 2">
    <name type="scientific">Stephania japonica</name>
    <dbReference type="NCBI Taxonomy" id="461633"/>
    <lineage>
        <taxon>Eukaryota</taxon>
        <taxon>Viridiplantae</taxon>
        <taxon>Streptophyta</taxon>
        <taxon>Embryophyta</taxon>
        <taxon>Tracheophyta</taxon>
        <taxon>Spermatophyta</taxon>
        <taxon>Magnoliopsida</taxon>
        <taxon>Ranunculales</taxon>
        <taxon>Menispermaceae</taxon>
        <taxon>Menispermoideae</taxon>
        <taxon>Cissampelideae</taxon>
        <taxon>Stephania</taxon>
    </lineage>
</organism>
<evidence type="ECO:0008006" key="3">
    <source>
        <dbReference type="Google" id="ProtNLM"/>
    </source>
</evidence>
<reference evidence="1 2" key="1">
    <citation type="submission" date="2024-01" db="EMBL/GenBank/DDBJ databases">
        <title>Genome assemblies of Stephania.</title>
        <authorList>
            <person name="Yang L."/>
        </authorList>
    </citation>
    <scope>NUCLEOTIDE SEQUENCE [LARGE SCALE GENOMIC DNA]</scope>
    <source>
        <strain evidence="1">QJT</strain>
        <tissue evidence="1">Leaf</tissue>
    </source>
</reference>
<protein>
    <recommendedName>
        <fullName evidence="3">Protein kinase domain-containing protein</fullName>
    </recommendedName>
</protein>
<proteinExistence type="predicted"/>
<dbReference type="Gene3D" id="1.10.510.10">
    <property type="entry name" value="Transferase(Phosphotransferase) domain 1"/>
    <property type="match status" value="1"/>
</dbReference>
<keyword evidence="2" id="KW-1185">Reference proteome</keyword>